<feature type="transmembrane region" description="Helical" evidence="13">
    <location>
        <begin position="119"/>
        <end position="137"/>
    </location>
</feature>
<keyword evidence="4 11" id="KW-0808">Transferase</keyword>
<dbReference type="InterPro" id="IPR000462">
    <property type="entry name" value="CDP-OH_P_trans"/>
</dbReference>
<feature type="transmembrane region" description="Helical" evidence="13">
    <location>
        <begin position="33"/>
        <end position="54"/>
    </location>
</feature>
<dbReference type="Gene3D" id="1.20.120.1760">
    <property type="match status" value="1"/>
</dbReference>
<evidence type="ECO:0000256" key="11">
    <source>
        <dbReference type="RuleBase" id="RU003750"/>
    </source>
</evidence>
<dbReference type="PROSITE" id="PS00379">
    <property type="entry name" value="CDP_ALCOHOL_P_TRANSF"/>
    <property type="match status" value="1"/>
</dbReference>
<dbReference type="PANTHER" id="PTHR14269">
    <property type="entry name" value="CDP-DIACYLGLYCEROL--GLYCEROL-3-PHOSPHATE 3-PHOSPHATIDYLTRANSFERASE-RELATED"/>
    <property type="match status" value="1"/>
</dbReference>
<feature type="transmembrane region" description="Helical" evidence="13">
    <location>
        <begin position="94"/>
        <end position="113"/>
    </location>
</feature>
<evidence type="ECO:0000256" key="4">
    <source>
        <dbReference type="ARBA" id="ARBA00022679"/>
    </source>
</evidence>
<proteinExistence type="inferred from homology"/>
<evidence type="ECO:0000256" key="1">
    <source>
        <dbReference type="ARBA" id="ARBA00004141"/>
    </source>
</evidence>
<keyword evidence="6 13" id="KW-1133">Transmembrane helix</keyword>
<protein>
    <submittedName>
        <fullName evidence="15">Phosphatidylcholine/phosphatidylserine synthase</fullName>
    </submittedName>
</protein>
<dbReference type="GO" id="GO:0016780">
    <property type="term" value="F:phosphotransferase activity, for other substituted phosphate groups"/>
    <property type="evidence" value="ECO:0007669"/>
    <property type="project" value="InterPro"/>
</dbReference>
<dbReference type="PANTHER" id="PTHR14269:SF61">
    <property type="entry name" value="CDP-DIACYLGLYCEROL--SERINE O-PHOSPHATIDYLTRANSFERASE"/>
    <property type="match status" value="1"/>
</dbReference>
<feature type="transmembrane region" description="Helical" evidence="13">
    <location>
        <begin position="157"/>
        <end position="179"/>
    </location>
</feature>
<evidence type="ECO:0000256" key="8">
    <source>
        <dbReference type="ARBA" id="ARBA00023136"/>
    </source>
</evidence>
<dbReference type="InterPro" id="IPR050324">
    <property type="entry name" value="CDP-alcohol_PTase-I"/>
</dbReference>
<evidence type="ECO:0000256" key="2">
    <source>
        <dbReference type="ARBA" id="ARBA00010441"/>
    </source>
</evidence>
<comment type="caution">
    <text evidence="15">The sequence shown here is derived from an EMBL/GenBank/DDBJ whole genome shotgun (WGS) entry which is preliminary data.</text>
</comment>
<feature type="transmembrane region" description="Helical" evidence="13">
    <location>
        <begin position="185"/>
        <end position="208"/>
    </location>
</feature>
<keyword evidence="3" id="KW-0444">Lipid biosynthesis</keyword>
<dbReference type="RefSeq" id="WP_267990672.1">
    <property type="nucleotide sequence ID" value="NZ_JAPJZI010000001.1"/>
</dbReference>
<evidence type="ECO:0000259" key="14">
    <source>
        <dbReference type="Pfam" id="PF08009"/>
    </source>
</evidence>
<evidence type="ECO:0000256" key="5">
    <source>
        <dbReference type="ARBA" id="ARBA00022692"/>
    </source>
</evidence>
<dbReference type="InterPro" id="IPR048254">
    <property type="entry name" value="CDP_ALCOHOL_P_TRANSF_CS"/>
</dbReference>
<comment type="subcellular location">
    <subcellularLocation>
        <location evidence="1">Membrane</location>
        <topology evidence="1">Multi-pass membrane protein</topology>
    </subcellularLocation>
</comment>
<dbReference type="Pfam" id="PF01066">
    <property type="entry name" value="CDP-OH_P_transf"/>
    <property type="match status" value="1"/>
</dbReference>
<feature type="transmembrane region" description="Helical" evidence="13">
    <location>
        <begin position="220"/>
        <end position="238"/>
    </location>
</feature>
<evidence type="ECO:0000256" key="13">
    <source>
        <dbReference type="SAM" id="Phobius"/>
    </source>
</evidence>
<dbReference type="Proteomes" id="UP001151234">
    <property type="component" value="Unassembled WGS sequence"/>
</dbReference>
<accession>A0A9X3UIU0</accession>
<evidence type="ECO:0000256" key="7">
    <source>
        <dbReference type="ARBA" id="ARBA00023098"/>
    </source>
</evidence>
<organism evidence="15 16">
    <name type="scientific">Hoeflea prorocentri</name>
    <dbReference type="NCBI Taxonomy" id="1922333"/>
    <lineage>
        <taxon>Bacteria</taxon>
        <taxon>Pseudomonadati</taxon>
        <taxon>Pseudomonadota</taxon>
        <taxon>Alphaproteobacteria</taxon>
        <taxon>Hyphomicrobiales</taxon>
        <taxon>Rhizobiaceae</taxon>
        <taxon>Hoeflea</taxon>
    </lineage>
</organism>
<evidence type="ECO:0000256" key="6">
    <source>
        <dbReference type="ARBA" id="ARBA00022989"/>
    </source>
</evidence>
<evidence type="ECO:0000256" key="3">
    <source>
        <dbReference type="ARBA" id="ARBA00022516"/>
    </source>
</evidence>
<name>A0A9X3UIU0_9HYPH</name>
<dbReference type="InterPro" id="IPR043130">
    <property type="entry name" value="CDP-OH_PTrfase_TM_dom"/>
</dbReference>
<evidence type="ECO:0000313" key="16">
    <source>
        <dbReference type="Proteomes" id="UP001151234"/>
    </source>
</evidence>
<keyword evidence="8 13" id="KW-0472">Membrane</keyword>
<evidence type="ECO:0000256" key="12">
    <source>
        <dbReference type="SAM" id="MobiDB-lite"/>
    </source>
</evidence>
<keyword evidence="10" id="KW-1208">Phospholipid metabolism</keyword>
<dbReference type="EMBL" id="JAPJZI010000001">
    <property type="protein sequence ID" value="MDA5399227.1"/>
    <property type="molecule type" value="Genomic_DNA"/>
</dbReference>
<sequence length="281" mass="30582">MDSGFSSFDPNGAPGDGDESRGPRLREISLRMMVPNIITALAICAGLTGIRLAFEQRFELAVAMLLLAALLDAVDGRAARLLKSSSKFGAQMDSLADIVNFGVAPALVLYAYLLDHVQSFGWIAAMIYAIAAGLRLARFNVMEDRNVKASWQTDYFVGIPAPGGAILVLLPVYLGFLGIQPGVVFAYVASVYTLLIAFLLVSRLPVYSGKSLGQRIRRDLVFPLMLVIVLYVALLMTYTWETMTASTVLYLISLPFGARAWSKRYGAQKQAEEAEQAIDPS</sequence>
<keyword evidence="9" id="KW-0594">Phospholipid biosynthesis</keyword>
<dbReference type="Pfam" id="PF08009">
    <property type="entry name" value="CDP-OH_P_tran_2"/>
    <property type="match status" value="1"/>
</dbReference>
<keyword evidence="5 13" id="KW-0812">Transmembrane</keyword>
<feature type="domain" description="CDP-alcohol phosphatidyltransferase C-terminal" evidence="14">
    <location>
        <begin position="220"/>
        <end position="255"/>
    </location>
</feature>
<keyword evidence="7" id="KW-0443">Lipid metabolism</keyword>
<gene>
    <name evidence="15" type="ORF">OQ273_11640</name>
</gene>
<evidence type="ECO:0000313" key="15">
    <source>
        <dbReference type="EMBL" id="MDA5399227.1"/>
    </source>
</evidence>
<dbReference type="InterPro" id="IPR012616">
    <property type="entry name" value="CDP-OH_P_trans_C"/>
</dbReference>
<dbReference type="GO" id="GO:0016020">
    <property type="term" value="C:membrane"/>
    <property type="evidence" value="ECO:0007669"/>
    <property type="project" value="UniProtKB-SubCell"/>
</dbReference>
<feature type="region of interest" description="Disordered" evidence="12">
    <location>
        <begin position="1"/>
        <end position="22"/>
    </location>
</feature>
<evidence type="ECO:0000256" key="10">
    <source>
        <dbReference type="ARBA" id="ARBA00023264"/>
    </source>
</evidence>
<dbReference type="GO" id="GO:0008654">
    <property type="term" value="P:phospholipid biosynthetic process"/>
    <property type="evidence" value="ECO:0007669"/>
    <property type="project" value="UniProtKB-KW"/>
</dbReference>
<keyword evidence="16" id="KW-1185">Reference proteome</keyword>
<dbReference type="AlphaFoldDB" id="A0A9X3UIU0"/>
<reference evidence="15" key="1">
    <citation type="submission" date="2022-11" db="EMBL/GenBank/DDBJ databases">
        <title>Draft genome sequence of Hoeflea poritis E7-10 and Hoeflea prorocentri PM5-8, separated from scleractinian coral Porites lutea and marine dinoflagellate.</title>
        <authorList>
            <person name="Zhang G."/>
            <person name="Wei Q."/>
            <person name="Cai L."/>
        </authorList>
    </citation>
    <scope>NUCLEOTIDE SEQUENCE</scope>
    <source>
        <strain evidence="15">PM5-8</strain>
    </source>
</reference>
<evidence type="ECO:0000256" key="9">
    <source>
        <dbReference type="ARBA" id="ARBA00023209"/>
    </source>
</evidence>
<comment type="similarity">
    <text evidence="2 11">Belongs to the CDP-alcohol phosphatidyltransferase class-I family.</text>
</comment>